<name>K1S051_9ZZZZ</name>
<dbReference type="Gene3D" id="3.40.50.300">
    <property type="entry name" value="P-loop containing nucleotide triphosphate hydrolases"/>
    <property type="match status" value="1"/>
</dbReference>
<comment type="caution">
    <text evidence="1">The sequence shown here is derived from an EMBL/GenBank/DDBJ whole genome shotgun (WGS) entry which is preliminary data.</text>
</comment>
<reference evidence="1" key="1">
    <citation type="journal article" date="2013" name="Environ. Microbiol.">
        <title>Microbiota from the distal guts of lean and obese adolescents exhibit partial functional redundancy besides clear differences in community structure.</title>
        <authorList>
            <person name="Ferrer M."/>
            <person name="Ruiz A."/>
            <person name="Lanza F."/>
            <person name="Haange S.B."/>
            <person name="Oberbach A."/>
            <person name="Till H."/>
            <person name="Bargiela R."/>
            <person name="Campoy C."/>
            <person name="Segura M.T."/>
            <person name="Richter M."/>
            <person name="von Bergen M."/>
            <person name="Seifert J."/>
            <person name="Suarez A."/>
        </authorList>
    </citation>
    <scope>NUCLEOTIDE SEQUENCE</scope>
</reference>
<gene>
    <name evidence="1" type="ORF">OBE_15901</name>
</gene>
<dbReference type="InterPro" id="IPR027417">
    <property type="entry name" value="P-loop_NTPase"/>
</dbReference>
<dbReference type="EMBL" id="AJWZ01010929">
    <property type="protein sequence ID" value="EKC47060.1"/>
    <property type="molecule type" value="Genomic_DNA"/>
</dbReference>
<dbReference type="AlphaFoldDB" id="K1S051"/>
<accession>K1S051</accession>
<organism evidence="1">
    <name type="scientific">human gut metagenome</name>
    <dbReference type="NCBI Taxonomy" id="408170"/>
    <lineage>
        <taxon>unclassified sequences</taxon>
        <taxon>metagenomes</taxon>
        <taxon>organismal metagenomes</taxon>
    </lineage>
</organism>
<proteinExistence type="predicted"/>
<sequence length="94" mass="11014">MKSERYSNTDELIKALDQALEIATEEKDGYLIDNNITVTTSSNYYISRKDKLSEIRQHLENYHIAYLYGIGGIGKSETAREYAERYRDYYTTIQ</sequence>
<protein>
    <submittedName>
        <fullName evidence="1">Uncharacterized protein</fullName>
    </submittedName>
</protein>
<dbReference type="SUPFAM" id="SSF52540">
    <property type="entry name" value="P-loop containing nucleoside triphosphate hydrolases"/>
    <property type="match status" value="1"/>
</dbReference>
<evidence type="ECO:0000313" key="1">
    <source>
        <dbReference type="EMBL" id="EKC47060.1"/>
    </source>
</evidence>
<feature type="non-terminal residue" evidence="1">
    <location>
        <position position="94"/>
    </location>
</feature>